<dbReference type="GO" id="GO:0008967">
    <property type="term" value="F:phosphoglycolate phosphatase activity"/>
    <property type="evidence" value="ECO:0007669"/>
    <property type="project" value="TreeGrafter"/>
</dbReference>
<dbReference type="NCBIfam" id="TIGR01549">
    <property type="entry name" value="HAD-SF-IA-v1"/>
    <property type="match status" value="1"/>
</dbReference>
<comment type="caution">
    <text evidence="1">The sequence shown here is derived from an EMBL/GenBank/DDBJ whole genome shotgun (WGS) entry which is preliminary data.</text>
</comment>
<dbReference type="InterPro" id="IPR006439">
    <property type="entry name" value="HAD-SF_hydro_IA"/>
</dbReference>
<organism evidence="1 2">
    <name type="scientific">Sulfobacillus benefaciens</name>
    <dbReference type="NCBI Taxonomy" id="453960"/>
    <lineage>
        <taxon>Bacteria</taxon>
        <taxon>Bacillati</taxon>
        <taxon>Bacillota</taxon>
        <taxon>Clostridia</taxon>
        <taxon>Eubacteriales</taxon>
        <taxon>Clostridiales Family XVII. Incertae Sedis</taxon>
        <taxon>Sulfobacillus</taxon>
    </lineage>
</organism>
<name>A0A2T2X9C8_9FIRM</name>
<proteinExistence type="predicted"/>
<gene>
    <name evidence="1" type="ORF">C7B43_03220</name>
</gene>
<dbReference type="GO" id="GO:0005829">
    <property type="term" value="C:cytosol"/>
    <property type="evidence" value="ECO:0007669"/>
    <property type="project" value="TreeGrafter"/>
</dbReference>
<dbReference type="EMBL" id="PXYT01000004">
    <property type="protein sequence ID" value="PSR31123.1"/>
    <property type="molecule type" value="Genomic_DNA"/>
</dbReference>
<dbReference type="SUPFAM" id="SSF56784">
    <property type="entry name" value="HAD-like"/>
    <property type="match status" value="1"/>
</dbReference>
<dbReference type="SFLD" id="SFLDG01135">
    <property type="entry name" value="C1.5.6:_HAD__Beta-PGM__Phospha"/>
    <property type="match status" value="1"/>
</dbReference>
<dbReference type="AlphaFoldDB" id="A0A2T2X9C8"/>
<protein>
    <submittedName>
        <fullName evidence="1">HAD family hydrolase</fullName>
    </submittedName>
</protein>
<dbReference type="Pfam" id="PF13419">
    <property type="entry name" value="HAD_2"/>
    <property type="match status" value="1"/>
</dbReference>
<dbReference type="PANTHER" id="PTHR43434">
    <property type="entry name" value="PHOSPHOGLYCOLATE PHOSPHATASE"/>
    <property type="match status" value="1"/>
</dbReference>
<dbReference type="SFLD" id="SFLDG01129">
    <property type="entry name" value="C1.5:_HAD__Beta-PGM__Phosphata"/>
    <property type="match status" value="1"/>
</dbReference>
<dbReference type="InterPro" id="IPR023198">
    <property type="entry name" value="PGP-like_dom2"/>
</dbReference>
<dbReference type="GO" id="GO:0006281">
    <property type="term" value="P:DNA repair"/>
    <property type="evidence" value="ECO:0007669"/>
    <property type="project" value="TreeGrafter"/>
</dbReference>
<dbReference type="PANTHER" id="PTHR43434:SF26">
    <property type="entry name" value="PYROPHOSPHATASE PPAX"/>
    <property type="match status" value="1"/>
</dbReference>
<dbReference type="Proteomes" id="UP000242699">
    <property type="component" value="Unassembled WGS sequence"/>
</dbReference>
<reference evidence="1 2" key="1">
    <citation type="journal article" date="2014" name="BMC Genomics">
        <title>Comparison of environmental and isolate Sulfobacillus genomes reveals diverse carbon, sulfur, nitrogen, and hydrogen metabolisms.</title>
        <authorList>
            <person name="Justice N.B."/>
            <person name="Norman A."/>
            <person name="Brown C.T."/>
            <person name="Singh A."/>
            <person name="Thomas B.C."/>
            <person name="Banfield J.F."/>
        </authorList>
    </citation>
    <scope>NUCLEOTIDE SEQUENCE [LARGE SCALE GENOMIC DNA]</scope>
    <source>
        <strain evidence="1">AMDSBA1</strain>
    </source>
</reference>
<dbReference type="InterPro" id="IPR023214">
    <property type="entry name" value="HAD_sf"/>
</dbReference>
<sequence>MTQALLFDLDGTILDTTELIVQSFLYTFRRGLGQRVTREEVMVHFGKSLDDQFRVMRPLLPPPEIQRLVALYRTHNHAYHDQMVSVIPGAAEVLQKWSKEGLIMAVVTSKRLDMARHGLELYGLDGMFATIVHYDSTENHKPHPEPLQHALEILGVPAHNAWYVGDSPYDMMAAKTAGCLAIGLCYNTFRAEDLVKSGADSLVYSWPELYALWQMSILSDQHGN</sequence>
<dbReference type="SFLD" id="SFLDS00003">
    <property type="entry name" value="Haloacid_Dehalogenase"/>
    <property type="match status" value="1"/>
</dbReference>
<dbReference type="InterPro" id="IPR036412">
    <property type="entry name" value="HAD-like_sf"/>
</dbReference>
<dbReference type="InterPro" id="IPR050155">
    <property type="entry name" value="HAD-like_hydrolase_sf"/>
</dbReference>
<dbReference type="InterPro" id="IPR041492">
    <property type="entry name" value="HAD_2"/>
</dbReference>
<dbReference type="Gene3D" id="3.40.50.1000">
    <property type="entry name" value="HAD superfamily/HAD-like"/>
    <property type="match status" value="1"/>
</dbReference>
<keyword evidence="1" id="KW-0378">Hydrolase</keyword>
<evidence type="ECO:0000313" key="1">
    <source>
        <dbReference type="EMBL" id="PSR31123.1"/>
    </source>
</evidence>
<accession>A0A2T2X9C8</accession>
<dbReference type="Gene3D" id="1.10.150.240">
    <property type="entry name" value="Putative phosphatase, domain 2"/>
    <property type="match status" value="1"/>
</dbReference>
<evidence type="ECO:0000313" key="2">
    <source>
        <dbReference type="Proteomes" id="UP000242699"/>
    </source>
</evidence>